<keyword evidence="6" id="KW-0472">Membrane</keyword>
<dbReference type="PANTHER" id="PTHR24186">
    <property type="entry name" value="PROTEIN PHOSPHATASE 1 REGULATORY SUBUNIT"/>
    <property type="match status" value="1"/>
</dbReference>
<keyword evidence="2" id="KW-0812">Transmembrane</keyword>
<dbReference type="InterPro" id="IPR036770">
    <property type="entry name" value="Ankyrin_rpt-contain_sf"/>
</dbReference>
<accession>A5B9G4</accession>
<feature type="repeat" description="ANK" evidence="7">
    <location>
        <begin position="269"/>
        <end position="295"/>
    </location>
</feature>
<keyword evidence="5 7" id="KW-0040">ANK repeat</keyword>
<evidence type="ECO:0000256" key="3">
    <source>
        <dbReference type="ARBA" id="ARBA00022737"/>
    </source>
</evidence>
<dbReference type="SMART" id="SM00248">
    <property type="entry name" value="ANK"/>
    <property type="match status" value="8"/>
</dbReference>
<dbReference type="AlphaFoldDB" id="A5B9G4"/>
<feature type="repeat" description="ANK" evidence="7">
    <location>
        <begin position="84"/>
        <end position="116"/>
    </location>
</feature>
<dbReference type="InterPro" id="IPR026961">
    <property type="entry name" value="PGG_dom"/>
</dbReference>
<evidence type="ECO:0000256" key="1">
    <source>
        <dbReference type="ARBA" id="ARBA00004141"/>
    </source>
</evidence>
<dbReference type="EMBL" id="AM451280">
    <property type="protein sequence ID" value="CAN65395.1"/>
    <property type="molecule type" value="Genomic_DNA"/>
</dbReference>
<dbReference type="SUPFAM" id="SSF48403">
    <property type="entry name" value="Ankyrin repeat"/>
    <property type="match status" value="1"/>
</dbReference>
<protein>
    <recommendedName>
        <fullName evidence="8">PGG domain-containing protein</fullName>
    </recommendedName>
</protein>
<dbReference type="PANTHER" id="PTHR24186:SF53">
    <property type="entry name" value="PGG DOMAIN-CONTAINING PROTEIN"/>
    <property type="match status" value="1"/>
</dbReference>
<keyword evidence="3" id="KW-0677">Repeat</keyword>
<proteinExistence type="predicted"/>
<evidence type="ECO:0000256" key="2">
    <source>
        <dbReference type="ARBA" id="ARBA00022692"/>
    </source>
</evidence>
<evidence type="ECO:0000256" key="5">
    <source>
        <dbReference type="ARBA" id="ARBA00023043"/>
    </source>
</evidence>
<keyword evidence="4" id="KW-1133">Transmembrane helix</keyword>
<dbReference type="PROSITE" id="PS50297">
    <property type="entry name" value="ANK_REP_REGION"/>
    <property type="match status" value="1"/>
</dbReference>
<dbReference type="Gene3D" id="1.25.40.20">
    <property type="entry name" value="Ankyrin repeat-containing domain"/>
    <property type="match status" value="1"/>
</dbReference>
<evidence type="ECO:0000259" key="8">
    <source>
        <dbReference type="Pfam" id="PF13962"/>
    </source>
</evidence>
<comment type="subcellular location">
    <subcellularLocation>
        <location evidence="1">Membrane</location>
        <topology evidence="1">Multi-pass membrane protein</topology>
    </subcellularLocation>
</comment>
<gene>
    <name evidence="9" type="ORF">VITISV_022127</name>
</gene>
<dbReference type="Pfam" id="PF13962">
    <property type="entry name" value="PGG"/>
    <property type="match status" value="1"/>
</dbReference>
<feature type="domain" description="PGG" evidence="8">
    <location>
        <begin position="476"/>
        <end position="564"/>
    </location>
</feature>
<name>A5B9G4_VITVI</name>
<evidence type="ECO:0000313" key="9">
    <source>
        <dbReference type="EMBL" id="CAN65395.1"/>
    </source>
</evidence>
<dbReference type="PROSITE" id="PS50088">
    <property type="entry name" value="ANK_REPEAT"/>
    <property type="match status" value="2"/>
</dbReference>
<reference evidence="9" key="1">
    <citation type="journal article" date="2007" name="PLoS ONE">
        <title>The first genome sequence of an elite grapevine cultivar (Pinot noir Vitis vinifera L.): coping with a highly heterozygous genome.</title>
        <authorList>
            <person name="Velasco R."/>
            <person name="Zharkikh A."/>
            <person name="Troggio M."/>
            <person name="Cartwright D.A."/>
            <person name="Cestaro A."/>
            <person name="Pruss D."/>
            <person name="Pindo M."/>
            <person name="FitzGerald L.M."/>
            <person name="Vezzulli S."/>
            <person name="Reid J."/>
            <person name="Malacarne G."/>
            <person name="Iliev D."/>
            <person name="Coppola G."/>
            <person name="Wardell B."/>
            <person name="Micheletti D."/>
            <person name="Macalma T."/>
            <person name="Facci M."/>
            <person name="Mitchell J.T."/>
            <person name="Perazzolli M."/>
            <person name="Eldredge G."/>
            <person name="Gatto P."/>
            <person name="Oyzerski R."/>
            <person name="Moretto M."/>
            <person name="Gutin N."/>
            <person name="Stefanini M."/>
            <person name="Chen Y."/>
            <person name="Segala C."/>
            <person name="Davenport C."/>
            <person name="Dematte L."/>
            <person name="Mraz A."/>
            <person name="Battilana J."/>
            <person name="Stormo K."/>
            <person name="Costa F."/>
            <person name="Tao Q."/>
            <person name="Si-Ammour A."/>
            <person name="Harkins T."/>
            <person name="Lackey A."/>
            <person name="Perbost C."/>
            <person name="Taillon B."/>
            <person name="Stella A."/>
            <person name="Solovyev V."/>
            <person name="Fawcett J.A."/>
            <person name="Sterck L."/>
            <person name="Vandepoele K."/>
            <person name="Grando S.M."/>
            <person name="Toppo S."/>
            <person name="Moser C."/>
            <person name="Lanchbury J."/>
            <person name="Bogden R."/>
            <person name="Skolnick M."/>
            <person name="Sgaramella V."/>
            <person name="Bhatnagar S.K."/>
            <person name="Fontana P."/>
            <person name="Gutin A."/>
            <person name="Van de Peer Y."/>
            <person name="Salamini F."/>
            <person name="Viola R."/>
        </authorList>
    </citation>
    <scope>NUCLEOTIDE SEQUENCE</scope>
</reference>
<dbReference type="ExpressionAtlas" id="A5B9G4">
    <property type="expression patterns" value="baseline and differential"/>
</dbReference>
<evidence type="ECO:0000256" key="4">
    <source>
        <dbReference type="ARBA" id="ARBA00022989"/>
    </source>
</evidence>
<evidence type="ECO:0000256" key="7">
    <source>
        <dbReference type="PROSITE-ProRule" id="PRU00023"/>
    </source>
</evidence>
<dbReference type="InterPro" id="IPR002110">
    <property type="entry name" value="Ankyrin_rpt"/>
</dbReference>
<sequence>MSKQIAADGQTDITHMDAALYKALYEGDISILQGRYSEAHLQLQRTPKQNTVLHIAAQFGQLECVNWILHFHSCSSLLRHPNLKLDSPLHLSAREGHWGVVKALIDAAKELQEMESEVGADQAMMRMENKEKDTALHEAVRYHHSKVVKLLIEADPQFIYGANSTGYTPLYMAAEREYGDLVEIIIDTSPSSDHKGIEGRTALHAAVLCRHQAMTKKILGWKPMLINEVDENGWSPLHCAAYMRDAAITKQLLDRSPDKSVIYLGIKNSNKTALHIASYNGCMDIVKLLLSHAPDCCEQVDENGNNVFHFAMMKKHPSHFGSELLIKDGLRVRGLVNEKDAQGDTPLHLLASFGVNDVDFILDKTVDKMERNKEKLNFSDNFFSSRNKFSCGTISALESPQLYHLHERSKEYLRRPFRSSSSQQAQVDDRFEGFKKYLRLPFRPSSLQHVVRKDDSKYGGKIDDDDKEEDKIISSVKKASISHLIVATLTATVTFAAGFTLPGGYSDTDGMAILTKKASFKAFVVSDTIALTFSLSVTDKISKGSIRSKERSNVAKLMLVVPFIFLPSSSSVDYDSTTATSLPFPSSTTTVFCLSILRLRRKMSRTRKMKVVQQLKQRLGRLRQSPHSCVAVPRRDKASESVAREIDKGKVYYVTNLAWHISKLLLEKLSYAKATSFESEEAACDSVVLKI</sequence>
<organism evidence="9">
    <name type="scientific">Vitis vinifera</name>
    <name type="common">Grape</name>
    <dbReference type="NCBI Taxonomy" id="29760"/>
    <lineage>
        <taxon>Eukaryota</taxon>
        <taxon>Viridiplantae</taxon>
        <taxon>Streptophyta</taxon>
        <taxon>Embryophyta</taxon>
        <taxon>Tracheophyta</taxon>
        <taxon>Spermatophyta</taxon>
        <taxon>Magnoliopsida</taxon>
        <taxon>eudicotyledons</taxon>
        <taxon>Gunneridae</taxon>
        <taxon>Pentapetalae</taxon>
        <taxon>rosids</taxon>
        <taxon>Vitales</taxon>
        <taxon>Vitaceae</taxon>
        <taxon>Viteae</taxon>
        <taxon>Vitis</taxon>
    </lineage>
</organism>
<evidence type="ECO:0000256" key="6">
    <source>
        <dbReference type="ARBA" id="ARBA00023136"/>
    </source>
</evidence>
<dbReference type="Pfam" id="PF12796">
    <property type="entry name" value="Ank_2"/>
    <property type="match status" value="2"/>
</dbReference>
<dbReference type="GO" id="GO:0016020">
    <property type="term" value="C:membrane"/>
    <property type="evidence" value="ECO:0007669"/>
    <property type="project" value="UniProtKB-SubCell"/>
</dbReference>